<dbReference type="Pfam" id="PF01636">
    <property type="entry name" value="APH"/>
    <property type="match status" value="1"/>
</dbReference>
<keyword evidence="3" id="KW-1185">Reference proteome</keyword>
<keyword evidence="2" id="KW-0808">Transferase</keyword>
<reference evidence="2 3" key="1">
    <citation type="submission" date="2019-03" db="EMBL/GenBank/DDBJ databases">
        <authorList>
            <person name="He R.-H."/>
        </authorList>
    </citation>
    <scope>NUCLEOTIDE SEQUENCE [LARGE SCALE GENOMIC DNA]</scope>
    <source>
        <strain evidence="3">SH 714</strain>
    </source>
</reference>
<dbReference type="InterPro" id="IPR002575">
    <property type="entry name" value="Aminoglycoside_PTrfase"/>
</dbReference>
<dbReference type="SUPFAM" id="SSF56112">
    <property type="entry name" value="Protein kinase-like (PK-like)"/>
    <property type="match status" value="1"/>
</dbReference>
<gene>
    <name evidence="2" type="ORF">E3U55_06230</name>
</gene>
<dbReference type="PANTHER" id="PTHR21310">
    <property type="entry name" value="AMINOGLYCOSIDE PHOSPHOTRANSFERASE-RELATED-RELATED"/>
    <property type="match status" value="1"/>
</dbReference>
<dbReference type="InterPro" id="IPR051678">
    <property type="entry name" value="AGP_Transferase"/>
</dbReference>
<evidence type="ECO:0000313" key="2">
    <source>
        <dbReference type="EMBL" id="TFB22831.1"/>
    </source>
</evidence>
<proteinExistence type="predicted"/>
<dbReference type="Gene3D" id="3.90.1200.10">
    <property type="match status" value="1"/>
</dbReference>
<dbReference type="InterPro" id="IPR011009">
    <property type="entry name" value="Kinase-like_dom_sf"/>
</dbReference>
<dbReference type="Gene3D" id="3.30.200.20">
    <property type="entry name" value="Phosphorylase Kinase, domain 1"/>
    <property type="match status" value="1"/>
</dbReference>
<accession>A0A4Y8INB5</accession>
<feature type="domain" description="Aminoglycoside phosphotransferase" evidence="1">
    <location>
        <begin position="29"/>
        <end position="201"/>
    </location>
</feature>
<dbReference type="Proteomes" id="UP000297975">
    <property type="component" value="Unassembled WGS sequence"/>
</dbReference>
<dbReference type="GO" id="GO:0016740">
    <property type="term" value="F:transferase activity"/>
    <property type="evidence" value="ECO:0007669"/>
    <property type="project" value="UniProtKB-KW"/>
</dbReference>
<evidence type="ECO:0000313" key="3">
    <source>
        <dbReference type="Proteomes" id="UP000297975"/>
    </source>
</evidence>
<organism evidence="2 3">
    <name type="scientific">Filobacillus milosensis</name>
    <dbReference type="NCBI Taxonomy" id="94137"/>
    <lineage>
        <taxon>Bacteria</taxon>
        <taxon>Bacillati</taxon>
        <taxon>Bacillota</taxon>
        <taxon>Bacilli</taxon>
        <taxon>Bacillales</taxon>
        <taxon>Bacillaceae</taxon>
        <taxon>Filobacillus</taxon>
    </lineage>
</organism>
<name>A0A4Y8INB5_9BACI</name>
<protein>
    <submittedName>
        <fullName evidence="2">Aminoglycoside phosphotransferase family protein</fullName>
    </submittedName>
</protein>
<comment type="caution">
    <text evidence="2">The sequence shown here is derived from an EMBL/GenBank/DDBJ whole genome shotgun (WGS) entry which is preliminary data.</text>
</comment>
<dbReference type="AlphaFoldDB" id="A0A4Y8INB5"/>
<sequence>MRGIMMNIPKDILNKIGEIQAITDPEEQGCTSQVAFIKTSERTYALKTSKDPLFRTWLKNESYILEHLKDLNLPTPKPFLFIEKDYASWLLMEKLPGRTLASALSEEKDEQRRAKLISEFGAVVAQVHSAPAPAALRTATQPWLESMLAEAQYNLEHHEVDGSQQLLNQLKATPPTPIEPTLIHGDLTVDNVLTDGRQITGH</sequence>
<evidence type="ECO:0000259" key="1">
    <source>
        <dbReference type="Pfam" id="PF01636"/>
    </source>
</evidence>
<dbReference type="EMBL" id="SOPW01000005">
    <property type="protein sequence ID" value="TFB22831.1"/>
    <property type="molecule type" value="Genomic_DNA"/>
</dbReference>